<feature type="compositionally biased region" description="Low complexity" evidence="1">
    <location>
        <begin position="23"/>
        <end position="53"/>
    </location>
</feature>
<proteinExistence type="predicted"/>
<feature type="compositionally biased region" description="Polar residues" evidence="1">
    <location>
        <begin position="8"/>
        <end position="17"/>
    </location>
</feature>
<evidence type="ECO:0000256" key="1">
    <source>
        <dbReference type="SAM" id="MobiDB-lite"/>
    </source>
</evidence>
<evidence type="ECO:0000313" key="3">
    <source>
        <dbReference type="Proteomes" id="UP001341840"/>
    </source>
</evidence>
<protein>
    <submittedName>
        <fullName evidence="2">Uncharacterized protein</fullName>
    </submittedName>
</protein>
<dbReference type="Proteomes" id="UP001341840">
    <property type="component" value="Unassembled WGS sequence"/>
</dbReference>
<reference evidence="2 3" key="1">
    <citation type="journal article" date="2023" name="Plants (Basel)">
        <title>Bridging the Gap: Combining Genomics and Transcriptomics Approaches to Understand Stylosanthes scabra, an Orphan Legume from the Brazilian Caatinga.</title>
        <authorList>
            <person name="Ferreira-Neto J.R.C."/>
            <person name="da Silva M.D."/>
            <person name="Binneck E."/>
            <person name="de Melo N.F."/>
            <person name="da Silva R.H."/>
            <person name="de Melo A.L.T.M."/>
            <person name="Pandolfi V."/>
            <person name="Bustamante F.O."/>
            <person name="Brasileiro-Vidal A.C."/>
            <person name="Benko-Iseppon A.M."/>
        </authorList>
    </citation>
    <scope>NUCLEOTIDE SEQUENCE [LARGE SCALE GENOMIC DNA]</scope>
    <source>
        <tissue evidence="2">Leaves</tissue>
    </source>
</reference>
<gene>
    <name evidence="2" type="ORF">PIB30_039476</name>
</gene>
<name>A0ABU6XFU3_9FABA</name>
<evidence type="ECO:0000313" key="2">
    <source>
        <dbReference type="EMBL" id="MED6195603.1"/>
    </source>
</evidence>
<accession>A0ABU6XFU3</accession>
<feature type="region of interest" description="Disordered" evidence="1">
    <location>
        <begin position="1"/>
        <end position="87"/>
    </location>
</feature>
<sequence>MRLRSGRTMMSGTNATHGGSDPSRSNASSGSTASSGPTISTASAQSTATVSTSIGSTRLSSGANGGGNGNGRGPWPRFEQPPLNAQYTGGFSDMRRNVAASSLNQPLSTSAIRQLIEESHLDLVNLLSSHLTMVLNPIVAITNAKYEHLAKRIDSVIRIDVGENSDPCMYHEETLSEFHITWKIMRYQFQRWLG</sequence>
<dbReference type="EMBL" id="JASCZI010211657">
    <property type="protein sequence ID" value="MED6195603.1"/>
    <property type="molecule type" value="Genomic_DNA"/>
</dbReference>
<feature type="compositionally biased region" description="Gly residues" evidence="1">
    <location>
        <begin position="63"/>
        <end position="72"/>
    </location>
</feature>
<comment type="caution">
    <text evidence="2">The sequence shown here is derived from an EMBL/GenBank/DDBJ whole genome shotgun (WGS) entry which is preliminary data.</text>
</comment>
<organism evidence="2 3">
    <name type="scientific">Stylosanthes scabra</name>
    <dbReference type="NCBI Taxonomy" id="79078"/>
    <lineage>
        <taxon>Eukaryota</taxon>
        <taxon>Viridiplantae</taxon>
        <taxon>Streptophyta</taxon>
        <taxon>Embryophyta</taxon>
        <taxon>Tracheophyta</taxon>
        <taxon>Spermatophyta</taxon>
        <taxon>Magnoliopsida</taxon>
        <taxon>eudicotyledons</taxon>
        <taxon>Gunneridae</taxon>
        <taxon>Pentapetalae</taxon>
        <taxon>rosids</taxon>
        <taxon>fabids</taxon>
        <taxon>Fabales</taxon>
        <taxon>Fabaceae</taxon>
        <taxon>Papilionoideae</taxon>
        <taxon>50 kb inversion clade</taxon>
        <taxon>dalbergioids sensu lato</taxon>
        <taxon>Dalbergieae</taxon>
        <taxon>Pterocarpus clade</taxon>
        <taxon>Stylosanthes</taxon>
    </lineage>
</organism>
<keyword evidence="3" id="KW-1185">Reference proteome</keyword>